<feature type="coiled-coil region" evidence="1">
    <location>
        <begin position="284"/>
        <end position="318"/>
    </location>
</feature>
<proteinExistence type="predicted"/>
<feature type="coiled-coil region" evidence="1">
    <location>
        <begin position="192"/>
        <end position="233"/>
    </location>
</feature>
<evidence type="ECO:0000313" key="2">
    <source>
        <dbReference type="EMBL" id="VDN14058.1"/>
    </source>
</evidence>
<reference evidence="2 3" key="1">
    <citation type="submission" date="2018-11" db="EMBL/GenBank/DDBJ databases">
        <authorList>
            <consortium name="Pathogen Informatics"/>
        </authorList>
    </citation>
    <scope>NUCLEOTIDE SEQUENCE [LARGE SCALE GENOMIC DNA]</scope>
</reference>
<organism evidence="2 3">
    <name type="scientific">Dibothriocephalus latus</name>
    <name type="common">Fish tapeworm</name>
    <name type="synonym">Diphyllobothrium latum</name>
    <dbReference type="NCBI Taxonomy" id="60516"/>
    <lineage>
        <taxon>Eukaryota</taxon>
        <taxon>Metazoa</taxon>
        <taxon>Spiralia</taxon>
        <taxon>Lophotrochozoa</taxon>
        <taxon>Platyhelminthes</taxon>
        <taxon>Cestoda</taxon>
        <taxon>Eucestoda</taxon>
        <taxon>Diphyllobothriidea</taxon>
        <taxon>Diphyllobothriidae</taxon>
        <taxon>Dibothriocephalus</taxon>
    </lineage>
</organism>
<dbReference type="OrthoDB" id="6255147at2759"/>
<evidence type="ECO:0000313" key="3">
    <source>
        <dbReference type="Proteomes" id="UP000281553"/>
    </source>
</evidence>
<name>A0A3P7LVE5_DIBLA</name>
<sequence length="340" mass="37537">MSEKDDNMEVSETVIFPVSDFRIAPSLSNPRELLSQISSIAKNLQAILESESPIEDSFTDLYSPKLAYKDFSSALTLSCDETPNVTLSAEEVAQPLSNVPKSDLLCCTVAADQESLPAGAAPDDLPALTRLRKFLRTVSSKSLTDLTASFQNFCDHFVALETERLLLEEECASLRAATSAPRQNDLNQTTVFEMIEKVCANAEDNIEELQTSLKDAKSRAAEFEAKVESLTLELSKQSASNTQLHSELVEAQEQIQAKMTALSDLEIIWSPLHCSIRLRESGKNAALNEQVIIQEKEISSLESAYGKALENLRAANAELLETKGQFLSFLRCTLHRDLDE</sequence>
<protein>
    <submittedName>
        <fullName evidence="2">Uncharacterized protein</fullName>
    </submittedName>
</protein>
<gene>
    <name evidence="2" type="ORF">DILT_LOCUS9889</name>
</gene>
<evidence type="ECO:0000256" key="1">
    <source>
        <dbReference type="SAM" id="Coils"/>
    </source>
</evidence>
<keyword evidence="1" id="KW-0175">Coiled coil</keyword>
<dbReference type="EMBL" id="UYRU01058130">
    <property type="protein sequence ID" value="VDN14058.1"/>
    <property type="molecule type" value="Genomic_DNA"/>
</dbReference>
<accession>A0A3P7LVE5</accession>
<dbReference type="AlphaFoldDB" id="A0A3P7LVE5"/>
<dbReference type="Proteomes" id="UP000281553">
    <property type="component" value="Unassembled WGS sequence"/>
</dbReference>
<keyword evidence="3" id="KW-1185">Reference proteome</keyword>